<reference evidence="4 5" key="1">
    <citation type="journal article" date="2015" name="Plant Cell">
        <title>Oil accumulation by the oleaginous diatom Fistulifera solaris as revealed by the genome and transcriptome.</title>
        <authorList>
            <person name="Tanaka T."/>
            <person name="Maeda Y."/>
            <person name="Veluchamy A."/>
            <person name="Tanaka M."/>
            <person name="Abida H."/>
            <person name="Marechal E."/>
            <person name="Bowler C."/>
            <person name="Muto M."/>
            <person name="Sunaga Y."/>
            <person name="Tanaka M."/>
            <person name="Yoshino T."/>
            <person name="Taniguchi T."/>
            <person name="Fukuda Y."/>
            <person name="Nemoto M."/>
            <person name="Matsumoto M."/>
            <person name="Wong P.S."/>
            <person name="Aburatani S."/>
            <person name="Fujibuchi W."/>
        </authorList>
    </citation>
    <scope>NUCLEOTIDE SEQUENCE [LARGE SCALE GENOMIC DNA]</scope>
    <source>
        <strain evidence="4 5">JPCC DA0580</strain>
    </source>
</reference>
<gene>
    <name evidence="4" type="ORF">FisN_12Lh343</name>
</gene>
<evidence type="ECO:0000256" key="2">
    <source>
        <dbReference type="SAM" id="MobiDB-lite"/>
    </source>
</evidence>
<feature type="region of interest" description="Disordered" evidence="2">
    <location>
        <begin position="1"/>
        <end position="21"/>
    </location>
</feature>
<sequence>MSSATEQRSIKPDALDLDPQDDELEQMLAQAERLANEMRTISSKSISGASFSSGFPETIQIKDKDSVCSSMEVTNIFDTHHVQEAESFSSNNVYSVKEKVIEENEIFSADIPEVEIEANISSNSADLSDLSSTRRTSDDVDAIVQASQEMARALEAIQVSSPVSTRKVAALIKDTPDTSASSPRSLTPSPASPDSICGDSKTTVPISHLTGDNPAESSNGIDIYSSKSKIEGGDVTWEKVSYTREIDDDYVPIVDYSKKMTPPRKTTDKDGIKWEKLASPSKFDTDYSSMKDYSTGINSPKRKEEFSFAPDPLPAFGNQRRSTLRRLRKRQKRIRMAAIAVVFAGLIAIGWWQWKTVGDVIYRVRLSTLGPSVNEMTSAEKLAAKVAAEEAARYAKEKKAAADAAREAAEKLAAKLAAEEAQRIAKEKRAKEEAKKEEARRAAANAAEAAKAATEKAKAVDDFKNLCGNPLVSFLSPVCREKKVTLLKQYGVANPLKA</sequence>
<dbReference type="EMBL" id="BDSP01000087">
    <property type="protein sequence ID" value="GAX14956.1"/>
    <property type="molecule type" value="Genomic_DNA"/>
</dbReference>
<evidence type="ECO:0000313" key="4">
    <source>
        <dbReference type="EMBL" id="GAX14956.1"/>
    </source>
</evidence>
<keyword evidence="3" id="KW-1133">Transmembrane helix</keyword>
<keyword evidence="5" id="KW-1185">Reference proteome</keyword>
<feature type="coiled-coil region" evidence="1">
    <location>
        <begin position="395"/>
        <end position="456"/>
    </location>
</feature>
<feature type="region of interest" description="Disordered" evidence="2">
    <location>
        <begin position="174"/>
        <end position="203"/>
    </location>
</feature>
<dbReference type="AlphaFoldDB" id="A0A1Z5JM13"/>
<protein>
    <submittedName>
        <fullName evidence="4">Uncharacterized protein</fullName>
    </submittedName>
</protein>
<keyword evidence="3" id="KW-0812">Transmembrane</keyword>
<accession>A0A1Z5JM13</accession>
<keyword evidence="3" id="KW-0472">Membrane</keyword>
<organism evidence="4 5">
    <name type="scientific">Fistulifera solaris</name>
    <name type="common">Oleaginous diatom</name>
    <dbReference type="NCBI Taxonomy" id="1519565"/>
    <lineage>
        <taxon>Eukaryota</taxon>
        <taxon>Sar</taxon>
        <taxon>Stramenopiles</taxon>
        <taxon>Ochrophyta</taxon>
        <taxon>Bacillariophyta</taxon>
        <taxon>Bacillariophyceae</taxon>
        <taxon>Bacillariophycidae</taxon>
        <taxon>Naviculales</taxon>
        <taxon>Naviculaceae</taxon>
        <taxon>Fistulifera</taxon>
    </lineage>
</organism>
<evidence type="ECO:0000256" key="3">
    <source>
        <dbReference type="SAM" id="Phobius"/>
    </source>
</evidence>
<dbReference type="InParanoid" id="A0A1Z5JM13"/>
<feature type="compositionally biased region" description="Polar residues" evidence="2">
    <location>
        <begin position="177"/>
        <end position="189"/>
    </location>
</feature>
<comment type="caution">
    <text evidence="4">The sequence shown here is derived from an EMBL/GenBank/DDBJ whole genome shotgun (WGS) entry which is preliminary data.</text>
</comment>
<evidence type="ECO:0000313" key="5">
    <source>
        <dbReference type="Proteomes" id="UP000198406"/>
    </source>
</evidence>
<dbReference type="Proteomes" id="UP000198406">
    <property type="component" value="Unassembled WGS sequence"/>
</dbReference>
<proteinExistence type="predicted"/>
<keyword evidence="1" id="KW-0175">Coiled coil</keyword>
<evidence type="ECO:0000256" key="1">
    <source>
        <dbReference type="SAM" id="Coils"/>
    </source>
</evidence>
<feature type="transmembrane region" description="Helical" evidence="3">
    <location>
        <begin position="334"/>
        <end position="354"/>
    </location>
</feature>
<name>A0A1Z5JM13_FISSO</name>